<dbReference type="CDD" id="cd18186">
    <property type="entry name" value="BTB_POZ_ZBTB_KLHL-like"/>
    <property type="match status" value="1"/>
</dbReference>
<accession>A0A8K0UIV9</accession>
<protein>
    <recommendedName>
        <fullName evidence="1">BTB domain-containing protein</fullName>
    </recommendedName>
</protein>
<dbReference type="SUPFAM" id="SSF54695">
    <property type="entry name" value="POZ domain"/>
    <property type="match status" value="1"/>
</dbReference>
<evidence type="ECO:0000313" key="3">
    <source>
        <dbReference type="Proteomes" id="UP000813824"/>
    </source>
</evidence>
<organism evidence="2 3">
    <name type="scientific">Cristinia sonorae</name>
    <dbReference type="NCBI Taxonomy" id="1940300"/>
    <lineage>
        <taxon>Eukaryota</taxon>
        <taxon>Fungi</taxon>
        <taxon>Dikarya</taxon>
        <taxon>Basidiomycota</taxon>
        <taxon>Agaricomycotina</taxon>
        <taxon>Agaricomycetes</taxon>
        <taxon>Agaricomycetidae</taxon>
        <taxon>Agaricales</taxon>
        <taxon>Pleurotineae</taxon>
        <taxon>Stephanosporaceae</taxon>
        <taxon>Cristinia</taxon>
    </lineage>
</organism>
<dbReference type="OrthoDB" id="3357985at2759"/>
<dbReference type="AlphaFoldDB" id="A0A8K0UIV9"/>
<dbReference type="Proteomes" id="UP000813824">
    <property type="component" value="Unassembled WGS sequence"/>
</dbReference>
<keyword evidence="3" id="KW-1185">Reference proteome</keyword>
<sequence length="311" mass="35273">MDPPQEGADAHWQPPTHPFHDADADVVLRSACGVEFAVHKIILCKASSVFSDMFSLPGQGKIGVEAIPIVDLTEEYKTLFLMLSYCYPTEEPALEDIGTIYRLLEVMRKYAMDGLQQRVARRLEPFATSEPVRVFVVASCFGFERLARAAAYQTLRLSIWPLAADVSAPELQNITAATFQDLLRYHRQCSEAAVEAMSELKWLQKTDWAWLNSDSRCGCPSASNTYQFYNRIYTPKRWWVDFLQDARDQVLLKPLGSMGPRPTFLKGGSLSQLRSCMHCRVAGISDLIEFAELVQERIEIVIKEVQLKWRG</sequence>
<dbReference type="Gene3D" id="3.30.710.10">
    <property type="entry name" value="Potassium Channel Kv1.1, Chain A"/>
    <property type="match status" value="1"/>
</dbReference>
<evidence type="ECO:0000259" key="1">
    <source>
        <dbReference type="PROSITE" id="PS50097"/>
    </source>
</evidence>
<name>A0A8K0UIV9_9AGAR</name>
<dbReference type="SMART" id="SM00225">
    <property type="entry name" value="BTB"/>
    <property type="match status" value="1"/>
</dbReference>
<dbReference type="Pfam" id="PF00651">
    <property type="entry name" value="BTB"/>
    <property type="match status" value="1"/>
</dbReference>
<dbReference type="EMBL" id="JAEVFJ010000027">
    <property type="protein sequence ID" value="KAH8093878.1"/>
    <property type="molecule type" value="Genomic_DNA"/>
</dbReference>
<gene>
    <name evidence="2" type="ORF">BXZ70DRAFT_368368</name>
</gene>
<evidence type="ECO:0000313" key="2">
    <source>
        <dbReference type="EMBL" id="KAH8093878.1"/>
    </source>
</evidence>
<dbReference type="InterPro" id="IPR011333">
    <property type="entry name" value="SKP1/BTB/POZ_sf"/>
</dbReference>
<dbReference type="PROSITE" id="PS50097">
    <property type="entry name" value="BTB"/>
    <property type="match status" value="1"/>
</dbReference>
<comment type="caution">
    <text evidence="2">The sequence shown here is derived from an EMBL/GenBank/DDBJ whole genome shotgun (WGS) entry which is preliminary data.</text>
</comment>
<proteinExistence type="predicted"/>
<dbReference type="InterPro" id="IPR000210">
    <property type="entry name" value="BTB/POZ_dom"/>
</dbReference>
<feature type="domain" description="BTB" evidence="1">
    <location>
        <begin position="24"/>
        <end position="95"/>
    </location>
</feature>
<reference evidence="2" key="1">
    <citation type="journal article" date="2021" name="New Phytol.">
        <title>Evolutionary innovations through gain and loss of genes in the ectomycorrhizal Boletales.</title>
        <authorList>
            <person name="Wu G."/>
            <person name="Miyauchi S."/>
            <person name="Morin E."/>
            <person name="Kuo A."/>
            <person name="Drula E."/>
            <person name="Varga T."/>
            <person name="Kohler A."/>
            <person name="Feng B."/>
            <person name="Cao Y."/>
            <person name="Lipzen A."/>
            <person name="Daum C."/>
            <person name="Hundley H."/>
            <person name="Pangilinan J."/>
            <person name="Johnson J."/>
            <person name="Barry K."/>
            <person name="LaButti K."/>
            <person name="Ng V."/>
            <person name="Ahrendt S."/>
            <person name="Min B."/>
            <person name="Choi I.G."/>
            <person name="Park H."/>
            <person name="Plett J.M."/>
            <person name="Magnuson J."/>
            <person name="Spatafora J.W."/>
            <person name="Nagy L.G."/>
            <person name="Henrissat B."/>
            <person name="Grigoriev I.V."/>
            <person name="Yang Z.L."/>
            <person name="Xu J."/>
            <person name="Martin F.M."/>
        </authorList>
    </citation>
    <scope>NUCLEOTIDE SEQUENCE</scope>
    <source>
        <strain evidence="2">KKN 215</strain>
    </source>
</reference>